<dbReference type="Pfam" id="PF13581">
    <property type="entry name" value="HATPase_c_2"/>
    <property type="match status" value="1"/>
</dbReference>
<dbReference type="Proteomes" id="UP000192478">
    <property type="component" value="Chromosome"/>
</dbReference>
<organism evidence="3 5">
    <name type="scientific">Clostridium formicaceticum</name>
    <dbReference type="NCBI Taxonomy" id="1497"/>
    <lineage>
        <taxon>Bacteria</taxon>
        <taxon>Bacillati</taxon>
        <taxon>Bacillota</taxon>
        <taxon>Clostridia</taxon>
        <taxon>Eubacteriales</taxon>
        <taxon>Clostridiaceae</taxon>
        <taxon>Clostridium</taxon>
    </lineage>
</organism>
<dbReference type="GO" id="GO:0004674">
    <property type="term" value="F:protein serine/threonine kinase activity"/>
    <property type="evidence" value="ECO:0007669"/>
    <property type="project" value="UniProtKB-EC"/>
</dbReference>
<dbReference type="InterPro" id="IPR003594">
    <property type="entry name" value="HATPase_dom"/>
</dbReference>
<dbReference type="EMBL" id="CP017603">
    <property type="protein sequence ID" value="AOY76839.1"/>
    <property type="molecule type" value="Genomic_DNA"/>
</dbReference>
<dbReference type="AlphaFoldDB" id="A0AAC9WH36"/>
<dbReference type="InterPro" id="IPR036890">
    <property type="entry name" value="HATPase_C_sf"/>
</dbReference>
<dbReference type="SUPFAM" id="SSF55874">
    <property type="entry name" value="ATPase domain of HSP90 chaperone/DNA topoisomerase II/histidine kinase"/>
    <property type="match status" value="1"/>
</dbReference>
<evidence type="ECO:0000259" key="1">
    <source>
        <dbReference type="Pfam" id="PF13581"/>
    </source>
</evidence>
<protein>
    <submittedName>
        <fullName evidence="2">Anti-sigma regulatory factor</fullName>
    </submittedName>
    <submittedName>
        <fullName evidence="3">Serine/threonine-protein kinase RsbT</fullName>
        <ecNumber evidence="3">2.7.11.1</ecNumber>
    </submittedName>
</protein>
<reference evidence="3 5" key="2">
    <citation type="submission" date="2017-03" db="EMBL/GenBank/DDBJ databases">
        <title>Complete sequence of Clostridium formicaceticum DSM 92.</title>
        <authorList>
            <person name="Poehlein A."/>
            <person name="Karl M."/>
            <person name="Bengelsdorf F.R."/>
            <person name="Duerre P."/>
            <person name="Daniel R."/>
        </authorList>
    </citation>
    <scope>NUCLEOTIDE SEQUENCE [LARGE SCALE GENOMIC DNA]</scope>
    <source>
        <strain evidence="3 5">DSM 92</strain>
    </source>
</reference>
<evidence type="ECO:0000313" key="3">
    <source>
        <dbReference type="EMBL" id="ARE87315.1"/>
    </source>
</evidence>
<proteinExistence type="predicted"/>
<feature type="domain" description="Histidine kinase/HSP90-like ATPase" evidence="1">
    <location>
        <begin position="18"/>
        <end position="134"/>
    </location>
</feature>
<dbReference type="Gene3D" id="3.30.565.10">
    <property type="entry name" value="Histidine kinase-like ATPase, C-terminal domain"/>
    <property type="match status" value="1"/>
</dbReference>
<name>A0AAC9WH36_9CLOT</name>
<sequence>MRTIKLCYAVEKDDFTKAGQASSNIKKVLRQLGIEPKTLRRIAIATYEAEMNIIIHSEGGVIEVDICPEKVEIIAEDRGPGIENIELAMKAGYSTASHRVRELGFGAGMGLPNIKRCSDEFTIKSSLGEYTKLQIVIYNRLKSH</sequence>
<dbReference type="KEGG" id="cfm:BJL90_13850"/>
<keyword evidence="3" id="KW-0418">Kinase</keyword>
<keyword evidence="4" id="KW-1185">Reference proteome</keyword>
<evidence type="ECO:0000313" key="4">
    <source>
        <dbReference type="Proteomes" id="UP000177894"/>
    </source>
</evidence>
<dbReference type="EMBL" id="CP020559">
    <property type="protein sequence ID" value="ARE87315.1"/>
    <property type="molecule type" value="Genomic_DNA"/>
</dbReference>
<gene>
    <name evidence="3" type="primary">rsbT</name>
    <name evidence="2" type="ORF">BJL90_13850</name>
    <name evidence="3" type="ORF">CLFO_17140</name>
</gene>
<dbReference type="Proteomes" id="UP000177894">
    <property type="component" value="Chromosome"/>
</dbReference>
<dbReference type="EC" id="2.7.11.1" evidence="3"/>
<evidence type="ECO:0000313" key="5">
    <source>
        <dbReference type="Proteomes" id="UP000192478"/>
    </source>
</evidence>
<reference evidence="2 4" key="1">
    <citation type="submission" date="2016-10" db="EMBL/GenBank/DDBJ databases">
        <title>Complete Genome Sequence of Acetogen Clostridium formicoaceticum ATCC 27076.</title>
        <authorList>
            <person name="Bao T."/>
            <person name="Cheng C."/>
            <person name="Zhao J."/>
            <person name="Yang S.-T."/>
            <person name="Wang J."/>
            <person name="Wang M."/>
        </authorList>
    </citation>
    <scope>NUCLEOTIDE SEQUENCE [LARGE SCALE GENOMIC DNA]</scope>
    <source>
        <strain evidence="2 4">ATCC 27076</strain>
    </source>
</reference>
<accession>A0AAC9WH36</accession>
<keyword evidence="3" id="KW-0808">Transferase</keyword>
<evidence type="ECO:0000313" key="2">
    <source>
        <dbReference type="EMBL" id="AOY76839.1"/>
    </source>
</evidence>
<dbReference type="RefSeq" id="WP_070969133.1">
    <property type="nucleotide sequence ID" value="NZ_CP017603.1"/>
</dbReference>